<proteinExistence type="predicted"/>
<dbReference type="InterPro" id="IPR003772">
    <property type="entry name" value="YceD"/>
</dbReference>
<dbReference type="AlphaFoldDB" id="A0A4R6B2T2"/>
<reference evidence="1 2" key="1">
    <citation type="submission" date="2019-03" db="EMBL/GenBank/DDBJ databases">
        <title>Rhodobacteraceae bacterium SM1902, a new member of the family Rhodobacteraceae isolated from Yantai.</title>
        <authorList>
            <person name="Sun Y."/>
        </authorList>
    </citation>
    <scope>NUCLEOTIDE SEQUENCE [LARGE SCALE GENOMIC DNA]</scope>
    <source>
        <strain evidence="1 2">SM1902</strain>
    </source>
</reference>
<dbReference type="EMBL" id="SMZO01000010">
    <property type="protein sequence ID" value="TDL89498.1"/>
    <property type="molecule type" value="Genomic_DNA"/>
</dbReference>
<sequence>MAPSRPGDGAAENAAKTRIRLSDLSQRKSHTFLLIPDADLCAAIAADLDLIALRKLRLEGTLTPAGKQDWDLAAQLGATVVQPCVATLAPVTTRIEEKVQRGYRADLPEDDDATEVEMHLDETLEPLPDTIDLEELVTEALALALPAYPRVDGTQPDKTVFTEPGKTAMTDEDARPFAGLARLKDKLVGDDSGNSGDV</sequence>
<dbReference type="RefSeq" id="WP_133342073.1">
    <property type="nucleotide sequence ID" value="NZ_SMZO01000010.1"/>
</dbReference>
<protein>
    <submittedName>
        <fullName evidence="1">DUF177 domain-containing protein</fullName>
    </submittedName>
</protein>
<dbReference type="Pfam" id="PF02620">
    <property type="entry name" value="YceD"/>
    <property type="match status" value="1"/>
</dbReference>
<dbReference type="OrthoDB" id="8443793at2"/>
<organism evidence="1 2">
    <name type="scientific">Meridianimarinicoccus aquatilis</name>
    <dbReference type="NCBI Taxonomy" id="2552766"/>
    <lineage>
        <taxon>Bacteria</taxon>
        <taxon>Pseudomonadati</taxon>
        <taxon>Pseudomonadota</taxon>
        <taxon>Alphaproteobacteria</taxon>
        <taxon>Rhodobacterales</taxon>
        <taxon>Paracoccaceae</taxon>
        <taxon>Meridianimarinicoccus</taxon>
    </lineage>
</organism>
<name>A0A4R6B2T2_9RHOB</name>
<gene>
    <name evidence="1" type="ORF">E2L05_06415</name>
</gene>
<comment type="caution">
    <text evidence="1">The sequence shown here is derived from an EMBL/GenBank/DDBJ whole genome shotgun (WGS) entry which is preliminary data.</text>
</comment>
<evidence type="ECO:0000313" key="2">
    <source>
        <dbReference type="Proteomes" id="UP000294562"/>
    </source>
</evidence>
<dbReference type="Proteomes" id="UP000294562">
    <property type="component" value="Unassembled WGS sequence"/>
</dbReference>
<accession>A0A4R6B2T2</accession>
<keyword evidence="2" id="KW-1185">Reference proteome</keyword>
<evidence type="ECO:0000313" key="1">
    <source>
        <dbReference type="EMBL" id="TDL89498.1"/>
    </source>
</evidence>